<dbReference type="Pfam" id="PF07985">
    <property type="entry name" value="SRR1"/>
    <property type="match status" value="1"/>
</dbReference>
<reference evidence="3" key="2">
    <citation type="submission" date="2021-08" db="EMBL/GenBank/DDBJ databases">
        <authorList>
            <person name="Eriksson T."/>
        </authorList>
    </citation>
    <scope>NUCLEOTIDE SEQUENCE</scope>
    <source>
        <strain evidence="3">Stoneville</strain>
        <tissue evidence="3">Whole head</tissue>
    </source>
</reference>
<dbReference type="InterPro" id="IPR040044">
    <property type="entry name" value="SRR1L"/>
</dbReference>
<evidence type="ECO:0000313" key="4">
    <source>
        <dbReference type="Proteomes" id="UP000719412"/>
    </source>
</evidence>
<comment type="caution">
    <text evidence="3">The sequence shown here is derived from an EMBL/GenBank/DDBJ whole genome shotgun (WGS) entry which is preliminary data.</text>
</comment>
<reference evidence="3" key="1">
    <citation type="journal article" date="2020" name="J Insects Food Feed">
        <title>The yellow mealworm (Tenebrio molitor) genome: a resource for the emerging insects as food and feed industry.</title>
        <authorList>
            <person name="Eriksson T."/>
            <person name="Andere A."/>
            <person name="Kelstrup H."/>
            <person name="Emery V."/>
            <person name="Picard C."/>
        </authorList>
    </citation>
    <scope>NUCLEOTIDE SEQUENCE</scope>
    <source>
        <strain evidence="3">Stoneville</strain>
        <tissue evidence="3">Whole head</tissue>
    </source>
</reference>
<sequence length="341" mass="39755">MVRCLDVSTMSNDQSHVNDEFKLITYKRGKKSSKYKILPKTSTISVPSSTQINKETALRRIQEAKTEIGSSDLFASALASLREGLVALNNPTVKEIICFGLGRIDLYNVSTVKVYDPIFSETDRWLLERFHCTVLKENYEGKYKVQDKCTTIFYMPHCPKQLTNNLLWANWGLDLNYCIIISNSFNLTIENTPKRDLNRTAEYIANIVPHILELALINSFRFFEIFNDTAIHIFPWSKMKLLSGDFWSFRTEPQYSDDDVEFIRSRSPREYLLSQYRQNKTTSEQLCKAREEMEFMAKTYLCYLRSSRMQQQIHDEFHGKGERSVRETANLVGFKLPHDPK</sequence>
<dbReference type="EMBL" id="JABDTM020021856">
    <property type="protein sequence ID" value="KAH0816228.1"/>
    <property type="molecule type" value="Genomic_DNA"/>
</dbReference>
<dbReference type="GO" id="GO:0005634">
    <property type="term" value="C:nucleus"/>
    <property type="evidence" value="ECO:0007669"/>
    <property type="project" value="TreeGrafter"/>
</dbReference>
<accession>A0A8J6HME8</accession>
<evidence type="ECO:0000313" key="3">
    <source>
        <dbReference type="EMBL" id="KAH0816228.1"/>
    </source>
</evidence>
<dbReference type="CDD" id="cd20271">
    <property type="entry name" value="Complex1_LYR_FMC1"/>
    <property type="match status" value="1"/>
</dbReference>
<dbReference type="GO" id="GO:0005737">
    <property type="term" value="C:cytoplasm"/>
    <property type="evidence" value="ECO:0007669"/>
    <property type="project" value="TreeGrafter"/>
</dbReference>
<comment type="similarity">
    <text evidence="1">Belongs to the SRR1 family.</text>
</comment>
<keyword evidence="4" id="KW-1185">Reference proteome</keyword>
<evidence type="ECO:0000259" key="2">
    <source>
        <dbReference type="Pfam" id="PF07985"/>
    </source>
</evidence>
<dbReference type="PANTHER" id="PTHR28626">
    <property type="entry name" value="SRR1-LIKE PROTEIN"/>
    <property type="match status" value="1"/>
</dbReference>
<proteinExistence type="inferred from homology"/>
<gene>
    <name evidence="3" type="ORF">GEV33_006562</name>
</gene>
<dbReference type="PANTHER" id="PTHR28626:SF3">
    <property type="entry name" value="SRR1-LIKE PROTEIN"/>
    <property type="match status" value="1"/>
</dbReference>
<organism evidence="3 4">
    <name type="scientific">Tenebrio molitor</name>
    <name type="common">Yellow mealworm beetle</name>
    <dbReference type="NCBI Taxonomy" id="7067"/>
    <lineage>
        <taxon>Eukaryota</taxon>
        <taxon>Metazoa</taxon>
        <taxon>Ecdysozoa</taxon>
        <taxon>Arthropoda</taxon>
        <taxon>Hexapoda</taxon>
        <taxon>Insecta</taxon>
        <taxon>Pterygota</taxon>
        <taxon>Neoptera</taxon>
        <taxon>Endopterygota</taxon>
        <taxon>Coleoptera</taxon>
        <taxon>Polyphaga</taxon>
        <taxon>Cucujiformia</taxon>
        <taxon>Tenebrionidae</taxon>
        <taxon>Tenebrio</taxon>
    </lineage>
</organism>
<dbReference type="InterPro" id="IPR012942">
    <property type="entry name" value="SRR1-like"/>
</dbReference>
<dbReference type="AlphaFoldDB" id="A0A8J6HME8"/>
<evidence type="ECO:0000256" key="1">
    <source>
        <dbReference type="ARBA" id="ARBA00009856"/>
    </source>
</evidence>
<protein>
    <recommendedName>
        <fullName evidence="2">SRR1-like domain-containing protein</fullName>
    </recommendedName>
</protein>
<name>A0A8J6HME8_TENMO</name>
<dbReference type="Proteomes" id="UP000719412">
    <property type="component" value="Unassembled WGS sequence"/>
</dbReference>
<feature type="domain" description="SRR1-like" evidence="2">
    <location>
        <begin position="110"/>
        <end position="233"/>
    </location>
</feature>